<feature type="domain" description="2Fe-2S ferredoxin-type" evidence="3">
    <location>
        <begin position="2"/>
        <end position="73"/>
    </location>
</feature>
<evidence type="ECO:0000256" key="1">
    <source>
        <dbReference type="ARBA" id="ARBA00022714"/>
    </source>
</evidence>
<dbReference type="GO" id="GO:0051537">
    <property type="term" value="F:2 iron, 2 sulfur cluster binding"/>
    <property type="evidence" value="ECO:0007669"/>
    <property type="project" value="UniProtKB-KW"/>
</dbReference>
<organism evidence="4 5">
    <name type="scientific">Ectocarpus siliculosus</name>
    <name type="common">Brown alga</name>
    <name type="synonym">Conferva siliculosa</name>
    <dbReference type="NCBI Taxonomy" id="2880"/>
    <lineage>
        <taxon>Eukaryota</taxon>
        <taxon>Sar</taxon>
        <taxon>Stramenopiles</taxon>
        <taxon>Ochrophyta</taxon>
        <taxon>PX clade</taxon>
        <taxon>Phaeophyceae</taxon>
        <taxon>Ectocarpales</taxon>
        <taxon>Ectocarpaceae</taxon>
        <taxon>Ectocarpus</taxon>
    </lineage>
</organism>
<dbReference type="PROSITE" id="PS51085">
    <property type="entry name" value="2FE2S_FER_2"/>
    <property type="match status" value="1"/>
</dbReference>
<keyword evidence="2" id="KW-0411">Iron-sulfur</keyword>
<sequence length="73" mass="7768">MANVVVEFTNSKKTVNAVVGSPLSQLCAKNGIKVKYSCKQGDCATCSINIDGRNVKACQGRVPASRRIVKIKA</sequence>
<dbReference type="Proteomes" id="UP000002630">
    <property type="component" value="Linkage Group LG15"/>
</dbReference>
<proteinExistence type="predicted"/>
<dbReference type="Pfam" id="PF00111">
    <property type="entry name" value="Fer2"/>
    <property type="match status" value="1"/>
</dbReference>
<keyword evidence="1" id="KW-0479">Metal-binding</keyword>
<keyword evidence="1" id="KW-0001">2Fe-2S</keyword>
<evidence type="ECO:0000313" key="4">
    <source>
        <dbReference type="EMBL" id="CBN78058.1"/>
    </source>
</evidence>
<dbReference type="EMBL" id="FN649740">
    <property type="protein sequence ID" value="CBN78058.1"/>
    <property type="molecule type" value="Genomic_DNA"/>
</dbReference>
<evidence type="ECO:0000256" key="2">
    <source>
        <dbReference type="ARBA" id="ARBA00023014"/>
    </source>
</evidence>
<dbReference type="EMBL" id="FN649056">
    <property type="protein sequence ID" value="CBN78058.1"/>
    <property type="molecule type" value="Genomic_DNA"/>
</dbReference>
<dbReference type="InterPro" id="IPR001041">
    <property type="entry name" value="2Fe-2S_ferredoxin-type"/>
</dbReference>
<keyword evidence="5" id="KW-1185">Reference proteome</keyword>
<dbReference type="CDD" id="cd00207">
    <property type="entry name" value="fer2"/>
    <property type="match status" value="1"/>
</dbReference>
<dbReference type="Gene3D" id="3.10.20.30">
    <property type="match status" value="1"/>
</dbReference>
<dbReference type="OrthoDB" id="39246at2759"/>
<dbReference type="SUPFAM" id="SSF54292">
    <property type="entry name" value="2Fe-2S ferredoxin-like"/>
    <property type="match status" value="1"/>
</dbReference>
<protein>
    <recommendedName>
        <fullName evidence="3">2Fe-2S ferredoxin-type domain-containing protein</fullName>
    </recommendedName>
</protein>
<dbReference type="PROSITE" id="PS00197">
    <property type="entry name" value="2FE2S_FER_1"/>
    <property type="match status" value="1"/>
</dbReference>
<dbReference type="AlphaFoldDB" id="D8LTE8"/>
<dbReference type="InterPro" id="IPR036010">
    <property type="entry name" value="2Fe-2S_ferredoxin-like_sf"/>
</dbReference>
<keyword evidence="1" id="KW-0408">Iron</keyword>
<reference evidence="4 5" key="1">
    <citation type="journal article" date="2010" name="Nature">
        <title>The Ectocarpus genome and the independent evolution of multicellularity in brown algae.</title>
        <authorList>
            <person name="Cock J.M."/>
            <person name="Sterck L."/>
            <person name="Rouze P."/>
            <person name="Scornet D."/>
            <person name="Allen A.E."/>
            <person name="Amoutzias G."/>
            <person name="Anthouard V."/>
            <person name="Artiguenave F."/>
            <person name="Aury J.M."/>
            <person name="Badger J.H."/>
            <person name="Beszteri B."/>
            <person name="Billiau K."/>
            <person name="Bonnet E."/>
            <person name="Bothwell J.H."/>
            <person name="Bowler C."/>
            <person name="Boyen C."/>
            <person name="Brownlee C."/>
            <person name="Carrano C.J."/>
            <person name="Charrier B."/>
            <person name="Cho G.Y."/>
            <person name="Coelho S.M."/>
            <person name="Collen J."/>
            <person name="Corre E."/>
            <person name="Da Silva C."/>
            <person name="Delage L."/>
            <person name="Delaroque N."/>
            <person name="Dittami S.M."/>
            <person name="Doulbeau S."/>
            <person name="Elias M."/>
            <person name="Farnham G."/>
            <person name="Gachon C.M."/>
            <person name="Gschloessl B."/>
            <person name="Heesch S."/>
            <person name="Jabbari K."/>
            <person name="Jubin C."/>
            <person name="Kawai H."/>
            <person name="Kimura K."/>
            <person name="Kloareg B."/>
            <person name="Kupper F.C."/>
            <person name="Lang D."/>
            <person name="Le Bail A."/>
            <person name="Leblanc C."/>
            <person name="Lerouge P."/>
            <person name="Lohr M."/>
            <person name="Lopez P.J."/>
            <person name="Martens C."/>
            <person name="Maumus F."/>
            <person name="Michel G."/>
            <person name="Miranda-Saavedra D."/>
            <person name="Morales J."/>
            <person name="Moreau H."/>
            <person name="Motomura T."/>
            <person name="Nagasato C."/>
            <person name="Napoli C.A."/>
            <person name="Nelson D.R."/>
            <person name="Nyvall-Collen P."/>
            <person name="Peters A.F."/>
            <person name="Pommier C."/>
            <person name="Potin P."/>
            <person name="Poulain J."/>
            <person name="Quesneville H."/>
            <person name="Read B."/>
            <person name="Rensing S.A."/>
            <person name="Ritter A."/>
            <person name="Rousvoal S."/>
            <person name="Samanta M."/>
            <person name="Samson G."/>
            <person name="Schroeder D.C."/>
            <person name="Segurens B."/>
            <person name="Strittmatter M."/>
            <person name="Tonon T."/>
            <person name="Tregear J.W."/>
            <person name="Valentin K."/>
            <person name="von Dassow P."/>
            <person name="Yamagishi T."/>
            <person name="Van de Peer Y."/>
            <person name="Wincker P."/>
        </authorList>
    </citation>
    <scope>NUCLEOTIDE SEQUENCE [LARGE SCALE GENOMIC DNA]</scope>
    <source>
        <strain evidence="5">Ec32 / CCAP1310/4</strain>
    </source>
</reference>
<evidence type="ECO:0000313" key="5">
    <source>
        <dbReference type="Proteomes" id="UP000002630"/>
    </source>
</evidence>
<name>D8LTE8_ECTSI</name>
<accession>D8LTE8</accession>
<evidence type="ECO:0000259" key="3">
    <source>
        <dbReference type="PROSITE" id="PS51085"/>
    </source>
</evidence>
<dbReference type="InParanoid" id="D8LTE8"/>
<gene>
    <name evidence="4" type="ORF">Esi_0082_0089</name>
</gene>
<dbReference type="InterPro" id="IPR012675">
    <property type="entry name" value="Beta-grasp_dom_sf"/>
</dbReference>
<dbReference type="InterPro" id="IPR006058">
    <property type="entry name" value="2Fe2S_fd_BS"/>
</dbReference>